<dbReference type="AlphaFoldDB" id="M0A7H0"/>
<gene>
    <name evidence="2" type="ORF">C484_05872</name>
</gene>
<keyword evidence="1" id="KW-1133">Transmembrane helix</keyword>
<feature type="transmembrane region" description="Helical" evidence="1">
    <location>
        <begin position="87"/>
        <end position="106"/>
    </location>
</feature>
<evidence type="ECO:0000256" key="1">
    <source>
        <dbReference type="SAM" id="Phobius"/>
    </source>
</evidence>
<feature type="transmembrane region" description="Helical" evidence="1">
    <location>
        <begin position="61"/>
        <end position="81"/>
    </location>
</feature>
<feature type="transmembrane region" description="Helical" evidence="1">
    <location>
        <begin position="32"/>
        <end position="49"/>
    </location>
</feature>
<dbReference type="Proteomes" id="UP000011648">
    <property type="component" value="Unassembled WGS sequence"/>
</dbReference>
<accession>M0A7H0</accession>
<dbReference type="EMBL" id="AOIL01000017">
    <property type="protein sequence ID" value="ELY94479.1"/>
    <property type="molecule type" value="Genomic_DNA"/>
</dbReference>
<sequence length="113" mass="11500">MGTRIDAALAVLVLAAVGLAFAIVEASVSLRSAVGGGCGTIAFEFIAARDPALVREYWERPAVQVTAVGLALLAIVGGATVAPSPVLSAMAGALVTYLGFLGLTLAERRRSSW</sequence>
<protein>
    <submittedName>
        <fullName evidence="2">Uncharacterized protein</fullName>
    </submittedName>
</protein>
<evidence type="ECO:0000313" key="3">
    <source>
        <dbReference type="Proteomes" id="UP000011648"/>
    </source>
</evidence>
<keyword evidence="1" id="KW-0472">Membrane</keyword>
<evidence type="ECO:0000313" key="2">
    <source>
        <dbReference type="EMBL" id="ELY94479.1"/>
    </source>
</evidence>
<keyword evidence="3" id="KW-1185">Reference proteome</keyword>
<comment type="caution">
    <text evidence="2">The sequence shown here is derived from an EMBL/GenBank/DDBJ whole genome shotgun (WGS) entry which is preliminary data.</text>
</comment>
<dbReference type="PATRIC" id="fig|1230458.4.peg.1182"/>
<keyword evidence="1" id="KW-0812">Transmembrane</keyword>
<proteinExistence type="predicted"/>
<reference evidence="2 3" key="1">
    <citation type="journal article" date="2014" name="PLoS Genet.">
        <title>Phylogenetically driven sequencing of extremely halophilic archaea reveals strategies for static and dynamic osmo-response.</title>
        <authorList>
            <person name="Becker E.A."/>
            <person name="Seitzer P.M."/>
            <person name="Tritt A."/>
            <person name="Larsen D."/>
            <person name="Krusor M."/>
            <person name="Yao A.I."/>
            <person name="Wu D."/>
            <person name="Madern D."/>
            <person name="Eisen J.A."/>
            <person name="Darling A.E."/>
            <person name="Facciotti M.T."/>
        </authorList>
    </citation>
    <scope>NUCLEOTIDE SEQUENCE [LARGE SCALE GENOMIC DNA]</scope>
    <source>
        <strain evidence="2 3">DSM 12281</strain>
    </source>
</reference>
<dbReference type="OrthoDB" id="206423at2157"/>
<organism evidence="2 3">
    <name type="scientific">Natrialba taiwanensis DSM 12281</name>
    <dbReference type="NCBI Taxonomy" id="1230458"/>
    <lineage>
        <taxon>Archaea</taxon>
        <taxon>Methanobacteriati</taxon>
        <taxon>Methanobacteriota</taxon>
        <taxon>Stenosarchaea group</taxon>
        <taxon>Halobacteria</taxon>
        <taxon>Halobacteriales</taxon>
        <taxon>Natrialbaceae</taxon>
        <taxon>Natrialba</taxon>
    </lineage>
</organism>
<name>M0A7H0_9EURY</name>
<dbReference type="RefSeq" id="WP_006825005.1">
    <property type="nucleotide sequence ID" value="NZ_AOIL01000017.1"/>
</dbReference>